<evidence type="ECO:0000256" key="3">
    <source>
        <dbReference type="ARBA" id="ARBA00023161"/>
    </source>
</evidence>
<dbReference type="AlphaFoldDB" id="A0A167VJM0"/>
<organism evidence="8 9">
    <name type="scientific">Ascosphaera apis ARSEF 7405</name>
    <dbReference type="NCBI Taxonomy" id="392613"/>
    <lineage>
        <taxon>Eukaryota</taxon>
        <taxon>Fungi</taxon>
        <taxon>Dikarya</taxon>
        <taxon>Ascomycota</taxon>
        <taxon>Pezizomycotina</taxon>
        <taxon>Eurotiomycetes</taxon>
        <taxon>Eurotiomycetidae</taxon>
        <taxon>Onygenales</taxon>
        <taxon>Ascosphaeraceae</taxon>
        <taxon>Ascosphaera</taxon>
    </lineage>
</organism>
<evidence type="ECO:0000256" key="1">
    <source>
        <dbReference type="ARBA" id="ARBA00004123"/>
    </source>
</evidence>
<feature type="compositionally biased region" description="Basic and acidic residues" evidence="6">
    <location>
        <begin position="341"/>
        <end position="371"/>
    </location>
</feature>
<dbReference type="OrthoDB" id="18087at2759"/>
<sequence>MSSRSSRTPGVLSVPSDATQRGTEKSSTGQSSAAKAPTPALKVVVRRLPPGLTQTEFESVLGDEWKVGGPWVDWYSFKPGKATKGIAKPSKPGRAYFHLTDQSQVTVLHEKIKLSQFHDAANTHRDPVLTGPPYLQYAPFSKIPKRSRKDKRQGMIDQDSDFIAFLESLTNPIQKASPDAWMEEPKEEIPVVTPLIQYMKDKKAKQTRSKDSTGRPLKAPMRESKETRADRNKKVTTRAEREKEKREKIAGPSIQLPEKPKDKPAKEPVKSVKTGRAPGTPELSAAKDKGVKELKQKDRAPPTAPAADRKKDKGKTIIKPQILRREPTVEQSADAARPARTPKDSREPRDGKAKDVKGKAEEKTTVEKEAETATSATLTSTPITNVAPPTEPAPKPPRAPRNRREKARERAKAKSEESNNNAPNPPTGPKASMPSESGTPAAQETSTKSIAAGTSRPTTASSKQAQSTQTPAPAQPATQAFLKHANPSQGVTEENLLTGFSVFGQVLKTEIDKKKGFGYVYFAEPEALKKAIQASPVQIADSKVVVLERKTGPQIAMSRGGRGGGGAVRSGAGTPPAQPPAQPQSLQTQTVQNQSQPPAPATVSATQGSSQAQNNQASKQPPTAPAAERAAAGGNGKAPPTGPRGGRSRHHRGPRGGNRSGNKASGSASGNAPASAPAAAPSGSSAQ</sequence>
<dbReference type="GO" id="GO:0005737">
    <property type="term" value="C:cytoplasm"/>
    <property type="evidence" value="ECO:0007669"/>
    <property type="project" value="TreeGrafter"/>
</dbReference>
<evidence type="ECO:0000256" key="2">
    <source>
        <dbReference type="ARBA" id="ARBA00005991"/>
    </source>
</evidence>
<feature type="compositionally biased region" description="Basic and acidic residues" evidence="6">
    <location>
        <begin position="285"/>
        <end position="300"/>
    </location>
</feature>
<evidence type="ECO:0000313" key="8">
    <source>
        <dbReference type="EMBL" id="KZZ87625.1"/>
    </source>
</evidence>
<feature type="compositionally biased region" description="Low complexity" evidence="6">
    <location>
        <begin position="464"/>
        <end position="480"/>
    </location>
</feature>
<dbReference type="InterPro" id="IPR005120">
    <property type="entry name" value="UPF3_dom"/>
</dbReference>
<dbReference type="PANTHER" id="PTHR13112">
    <property type="entry name" value="UPF3 REGULATOR OF NONSENSE TRANSCRIPTS-LIKE PROTEIN"/>
    <property type="match status" value="1"/>
</dbReference>
<dbReference type="InterPro" id="IPR012677">
    <property type="entry name" value="Nucleotide-bd_a/b_plait_sf"/>
</dbReference>
<reference evidence="8 9" key="1">
    <citation type="journal article" date="2016" name="Genome Biol. Evol.">
        <title>Divergent and convergent evolution of fungal pathogenicity.</title>
        <authorList>
            <person name="Shang Y."/>
            <person name="Xiao G."/>
            <person name="Zheng P."/>
            <person name="Cen K."/>
            <person name="Zhan S."/>
            <person name="Wang C."/>
        </authorList>
    </citation>
    <scope>NUCLEOTIDE SEQUENCE [LARGE SCALE GENOMIC DNA]</scope>
    <source>
        <strain evidence="8 9">ARSEF 7405</strain>
    </source>
</reference>
<feature type="compositionally biased region" description="Low complexity" evidence="6">
    <location>
        <begin position="604"/>
        <end position="618"/>
    </location>
</feature>
<dbReference type="Pfam" id="PF03467">
    <property type="entry name" value="Smg4_UPF3"/>
    <property type="match status" value="1"/>
</dbReference>
<name>A0A167VJM0_9EURO</name>
<feature type="compositionally biased region" description="Low complexity" evidence="6">
    <location>
        <begin position="372"/>
        <end position="381"/>
    </location>
</feature>
<dbReference type="VEuPathDB" id="FungiDB:AAP_05536"/>
<keyword evidence="3" id="KW-0866">Nonsense-mediated mRNA decay</keyword>
<gene>
    <name evidence="8" type="ORF">AAP_05536</name>
</gene>
<accession>A0A167VJM0</accession>
<evidence type="ECO:0000259" key="7">
    <source>
        <dbReference type="PROSITE" id="PS50102"/>
    </source>
</evidence>
<dbReference type="GO" id="GO:0003729">
    <property type="term" value="F:mRNA binding"/>
    <property type="evidence" value="ECO:0007669"/>
    <property type="project" value="TreeGrafter"/>
</dbReference>
<dbReference type="PROSITE" id="PS50102">
    <property type="entry name" value="RRM"/>
    <property type="match status" value="1"/>
</dbReference>
<dbReference type="GO" id="GO:0045727">
    <property type="term" value="P:positive regulation of translation"/>
    <property type="evidence" value="ECO:0007669"/>
    <property type="project" value="TreeGrafter"/>
</dbReference>
<evidence type="ECO:0000256" key="4">
    <source>
        <dbReference type="ARBA" id="ARBA00023242"/>
    </source>
</evidence>
<dbReference type="SMART" id="SM00360">
    <property type="entry name" value="RRM"/>
    <property type="match status" value="1"/>
</dbReference>
<dbReference type="Proteomes" id="UP000242877">
    <property type="component" value="Unassembled WGS sequence"/>
</dbReference>
<feature type="compositionally biased region" description="Polar residues" evidence="6">
    <location>
        <begin position="16"/>
        <end position="33"/>
    </location>
</feature>
<feature type="domain" description="RRM" evidence="7">
    <location>
        <begin position="478"/>
        <end position="562"/>
    </location>
</feature>
<feature type="compositionally biased region" description="Polar residues" evidence="6">
    <location>
        <begin position="434"/>
        <end position="449"/>
    </location>
</feature>
<comment type="subcellular location">
    <subcellularLocation>
        <location evidence="1">Nucleus</location>
    </subcellularLocation>
</comment>
<dbReference type="InterPro" id="IPR035979">
    <property type="entry name" value="RBD_domain_sf"/>
</dbReference>
<dbReference type="GO" id="GO:0000184">
    <property type="term" value="P:nuclear-transcribed mRNA catabolic process, nonsense-mediated decay"/>
    <property type="evidence" value="ECO:0007669"/>
    <property type="project" value="UniProtKB-KW"/>
</dbReference>
<dbReference type="CDD" id="cd12455">
    <property type="entry name" value="RRM_like_Smg4_UPF3"/>
    <property type="match status" value="1"/>
</dbReference>
<keyword evidence="4" id="KW-0539">Nucleus</keyword>
<evidence type="ECO:0000256" key="5">
    <source>
        <dbReference type="PROSITE-ProRule" id="PRU00176"/>
    </source>
</evidence>
<dbReference type="SUPFAM" id="SSF54928">
    <property type="entry name" value="RNA-binding domain, RBD"/>
    <property type="match status" value="2"/>
</dbReference>
<keyword evidence="9" id="KW-1185">Reference proteome</keyword>
<feature type="compositionally biased region" description="Low complexity" evidence="6">
    <location>
        <begin position="660"/>
        <end position="687"/>
    </location>
</feature>
<feature type="compositionally biased region" description="Basic and acidic residues" evidence="6">
    <location>
        <begin position="406"/>
        <end position="417"/>
    </location>
</feature>
<dbReference type="PANTHER" id="PTHR13112:SF0">
    <property type="entry name" value="FI21285P1"/>
    <property type="match status" value="1"/>
</dbReference>
<feature type="compositionally biased region" description="Basic and acidic residues" evidence="6">
    <location>
        <begin position="258"/>
        <end position="270"/>
    </location>
</feature>
<dbReference type="InterPro" id="IPR000504">
    <property type="entry name" value="RRM_dom"/>
</dbReference>
<dbReference type="Gene3D" id="3.30.70.330">
    <property type="match status" value="2"/>
</dbReference>
<dbReference type="EMBL" id="AZGZ01000032">
    <property type="protein sequence ID" value="KZZ87625.1"/>
    <property type="molecule type" value="Genomic_DNA"/>
</dbReference>
<evidence type="ECO:0000256" key="6">
    <source>
        <dbReference type="SAM" id="MobiDB-lite"/>
    </source>
</evidence>
<dbReference type="InterPro" id="IPR039722">
    <property type="entry name" value="Upf3"/>
</dbReference>
<feature type="region of interest" description="Disordered" evidence="6">
    <location>
        <begin position="551"/>
        <end position="687"/>
    </location>
</feature>
<dbReference type="Pfam" id="PF00076">
    <property type="entry name" value="RRM_1"/>
    <property type="match status" value="1"/>
</dbReference>
<dbReference type="GO" id="GO:0005730">
    <property type="term" value="C:nucleolus"/>
    <property type="evidence" value="ECO:0007669"/>
    <property type="project" value="TreeGrafter"/>
</dbReference>
<protein>
    <submittedName>
        <fullName evidence="8">Regulator of nonsense-mediated decay, UPF3</fullName>
    </submittedName>
</protein>
<evidence type="ECO:0000313" key="9">
    <source>
        <dbReference type="Proteomes" id="UP000242877"/>
    </source>
</evidence>
<keyword evidence="5" id="KW-0694">RNA-binding</keyword>
<comment type="similarity">
    <text evidence="2">Belongs to the RENT3 family.</text>
</comment>
<feature type="region of interest" description="Disordered" evidence="6">
    <location>
        <begin position="1"/>
        <end position="40"/>
    </location>
</feature>
<proteinExistence type="inferred from homology"/>
<feature type="compositionally biased region" description="Basic and acidic residues" evidence="6">
    <location>
        <begin position="220"/>
        <end position="249"/>
    </location>
</feature>
<feature type="region of interest" description="Disordered" evidence="6">
    <location>
        <begin position="200"/>
        <end position="487"/>
    </location>
</feature>
<comment type="caution">
    <text evidence="8">The sequence shown here is derived from an EMBL/GenBank/DDBJ whole genome shotgun (WGS) entry which is preliminary data.</text>
</comment>